<dbReference type="EMBL" id="VSWC01000116">
    <property type="protein sequence ID" value="KAA1084889.1"/>
    <property type="molecule type" value="Genomic_DNA"/>
</dbReference>
<organism evidence="1 2">
    <name type="scientific">Puccinia graminis f. sp. tritici</name>
    <dbReference type="NCBI Taxonomy" id="56615"/>
    <lineage>
        <taxon>Eukaryota</taxon>
        <taxon>Fungi</taxon>
        <taxon>Dikarya</taxon>
        <taxon>Basidiomycota</taxon>
        <taxon>Pucciniomycotina</taxon>
        <taxon>Pucciniomycetes</taxon>
        <taxon>Pucciniales</taxon>
        <taxon>Pucciniaceae</taxon>
        <taxon>Puccinia</taxon>
    </lineage>
</organism>
<evidence type="ECO:0000313" key="2">
    <source>
        <dbReference type="Proteomes" id="UP000324748"/>
    </source>
</evidence>
<evidence type="ECO:0000313" key="1">
    <source>
        <dbReference type="EMBL" id="KAA1084889.1"/>
    </source>
</evidence>
<name>A0A5B0NAU4_PUCGR</name>
<comment type="caution">
    <text evidence="1">The sequence shown here is derived from an EMBL/GenBank/DDBJ whole genome shotgun (WGS) entry which is preliminary data.</text>
</comment>
<keyword evidence="2" id="KW-1185">Reference proteome</keyword>
<sequence length="73" mass="8290">MRCVGTSDQTQTLSKNALAQILASQPSLKELKFYLKPNVELDARPSTKATLLKMIRHFFSEYKPRPLNCHKGV</sequence>
<protein>
    <submittedName>
        <fullName evidence="1">Uncharacterized protein</fullName>
    </submittedName>
</protein>
<dbReference type="Proteomes" id="UP000324748">
    <property type="component" value="Unassembled WGS sequence"/>
</dbReference>
<accession>A0A5B0NAU4</accession>
<reference evidence="1 2" key="1">
    <citation type="submission" date="2019-05" db="EMBL/GenBank/DDBJ databases">
        <title>Emergence of the Ug99 lineage of the wheat stem rust pathogen through somatic hybridization.</title>
        <authorList>
            <person name="Li F."/>
            <person name="Upadhyaya N.M."/>
            <person name="Sperschneider J."/>
            <person name="Matny O."/>
            <person name="Nguyen-Phuc H."/>
            <person name="Mago R."/>
            <person name="Raley C."/>
            <person name="Miller M.E."/>
            <person name="Silverstein K.A.T."/>
            <person name="Henningsen E."/>
            <person name="Hirsch C.D."/>
            <person name="Visser B."/>
            <person name="Pretorius Z.A."/>
            <person name="Steffenson B.J."/>
            <person name="Schwessinger B."/>
            <person name="Dodds P.N."/>
            <person name="Figueroa M."/>
        </authorList>
    </citation>
    <scope>NUCLEOTIDE SEQUENCE [LARGE SCALE GENOMIC DNA]</scope>
    <source>
        <strain evidence="1">21-0</strain>
    </source>
</reference>
<proteinExistence type="predicted"/>
<gene>
    <name evidence="1" type="ORF">PGT21_000181</name>
</gene>
<dbReference type="AlphaFoldDB" id="A0A5B0NAU4"/>